<geneLocation type="mitochondrion" evidence="11"/>
<evidence type="ECO:0000256" key="3">
    <source>
        <dbReference type="ARBA" id="ARBA00016612"/>
    </source>
</evidence>
<evidence type="ECO:0000256" key="10">
    <source>
        <dbReference type="SAM" id="Phobius"/>
    </source>
</evidence>
<feature type="transmembrane region" description="Helical" evidence="10">
    <location>
        <begin position="63"/>
        <end position="84"/>
    </location>
</feature>
<dbReference type="Pfam" id="PF00420">
    <property type="entry name" value="Oxidored_q2"/>
    <property type="match status" value="1"/>
</dbReference>
<accession>A0A894K5L6</accession>
<keyword evidence="6 10" id="KW-1133">Transmembrane helix</keyword>
<gene>
    <name evidence="11" type="primary">ND4L</name>
</gene>
<evidence type="ECO:0000256" key="1">
    <source>
        <dbReference type="ARBA" id="ARBA00004141"/>
    </source>
</evidence>
<evidence type="ECO:0000256" key="4">
    <source>
        <dbReference type="ARBA" id="ARBA00022692"/>
    </source>
</evidence>
<keyword evidence="11" id="KW-0496">Mitochondrion</keyword>
<sequence length="100" mass="10866">MISTLHIILIIPTMGLLLSFLTLTLQKTHLLSILLSLEAMTLNLFILLLSLTSISSFESYSCLILLTLGACEASIALATLVSLIRTHGNDYVLSLSTQKC</sequence>
<keyword evidence="5" id="KW-1278">Translocase</keyword>
<dbReference type="GO" id="GO:0016020">
    <property type="term" value="C:membrane"/>
    <property type="evidence" value="ECO:0007669"/>
    <property type="project" value="UniProtKB-SubCell"/>
</dbReference>
<keyword evidence="4 10" id="KW-0812">Transmembrane</keyword>
<keyword evidence="8 10" id="KW-0472">Membrane</keyword>
<evidence type="ECO:0000256" key="7">
    <source>
        <dbReference type="ARBA" id="ARBA00023027"/>
    </source>
</evidence>
<comment type="similarity">
    <text evidence="2">Belongs to the complex I subunit 4L family.</text>
</comment>
<comment type="subcellular location">
    <subcellularLocation>
        <location evidence="1">Membrane</location>
        <topology evidence="1">Multi-pass membrane protein</topology>
    </subcellularLocation>
</comment>
<feature type="transmembrane region" description="Helical" evidence="10">
    <location>
        <begin position="31"/>
        <end position="51"/>
    </location>
</feature>
<dbReference type="InterPro" id="IPR039428">
    <property type="entry name" value="NUOK/Mnh_C1-like"/>
</dbReference>
<keyword evidence="7" id="KW-0520">NAD</keyword>
<feature type="transmembrane region" description="Helical" evidence="10">
    <location>
        <begin position="7"/>
        <end position="25"/>
    </location>
</feature>
<evidence type="ECO:0000313" key="11">
    <source>
        <dbReference type="EMBL" id="QRW36460.1"/>
    </source>
</evidence>
<evidence type="ECO:0000256" key="9">
    <source>
        <dbReference type="ARBA" id="ARBA00031586"/>
    </source>
</evidence>
<name>A0A894K5L6_9VEST</name>
<evidence type="ECO:0000256" key="6">
    <source>
        <dbReference type="ARBA" id="ARBA00022989"/>
    </source>
</evidence>
<dbReference type="Gene3D" id="1.10.287.3510">
    <property type="match status" value="1"/>
</dbReference>
<evidence type="ECO:0000256" key="2">
    <source>
        <dbReference type="ARBA" id="ARBA00010519"/>
    </source>
</evidence>
<proteinExistence type="inferred from homology"/>
<reference evidence="11" key="1">
    <citation type="journal article" date="2022" name="J. Molluscan Stud.">
        <title>The mitogenome of the sunken wood limpet Notocrater youngi: Insights into mitogenome evolution in Lepetellida (Gastropoda: Vetigastropoda).</title>
        <authorList>
            <person name="Uribe J.E."/>
            <person name="Sei M."/>
            <person name="Harasewych M.G."/>
        </authorList>
    </citation>
    <scope>NUCLEOTIDE SEQUENCE</scope>
</reference>
<protein>
    <recommendedName>
        <fullName evidence="3">NADH-ubiquinone oxidoreductase chain 4L</fullName>
    </recommendedName>
    <alternativeName>
        <fullName evidence="9">NADH dehydrogenase subunit 4L</fullName>
    </alternativeName>
</protein>
<dbReference type="EMBL" id="MT360647">
    <property type="protein sequence ID" value="QRW36460.1"/>
    <property type="molecule type" value="Genomic_DNA"/>
</dbReference>
<evidence type="ECO:0000256" key="8">
    <source>
        <dbReference type="ARBA" id="ARBA00023136"/>
    </source>
</evidence>
<dbReference type="AlphaFoldDB" id="A0A894K5L6"/>
<organism evidence="11">
    <name type="scientific">Notocrater youngi</name>
    <dbReference type="NCBI Taxonomy" id="2813390"/>
    <lineage>
        <taxon>Eukaryota</taxon>
        <taxon>Metazoa</taxon>
        <taxon>Spiralia</taxon>
        <taxon>Lophotrochozoa</taxon>
        <taxon>Mollusca</taxon>
        <taxon>Gastropoda</taxon>
        <taxon>Vetigastropoda</taxon>
        <taxon>Lepetellida</taxon>
        <taxon>Lepetelloidea</taxon>
        <taxon>Pseudococculinidae</taxon>
        <taxon>Notocrater</taxon>
    </lineage>
</organism>
<evidence type="ECO:0000256" key="5">
    <source>
        <dbReference type="ARBA" id="ARBA00022967"/>
    </source>
</evidence>